<feature type="domain" description="SnoaL-like" evidence="1">
    <location>
        <begin position="9"/>
        <end position="126"/>
    </location>
</feature>
<keyword evidence="3" id="KW-1185">Reference proteome</keyword>
<comment type="caution">
    <text evidence="2">The sequence shown here is derived from an EMBL/GenBank/DDBJ whole genome shotgun (WGS) entry which is preliminary data.</text>
</comment>
<dbReference type="Gene3D" id="3.10.450.50">
    <property type="match status" value="1"/>
</dbReference>
<evidence type="ECO:0000259" key="1">
    <source>
        <dbReference type="Pfam" id="PF13577"/>
    </source>
</evidence>
<dbReference type="EMBL" id="LNAL01000002">
    <property type="protein sequence ID" value="KUG09968.1"/>
    <property type="molecule type" value="Genomic_DNA"/>
</dbReference>
<proteinExistence type="predicted"/>
<protein>
    <recommendedName>
        <fullName evidence="1">SnoaL-like domain-containing protein</fullName>
    </recommendedName>
</protein>
<evidence type="ECO:0000313" key="3">
    <source>
        <dbReference type="Proteomes" id="UP000054223"/>
    </source>
</evidence>
<gene>
    <name evidence="2" type="ORF">ASU33_20705</name>
</gene>
<dbReference type="AlphaFoldDB" id="A0A9X0HQF2"/>
<dbReference type="Proteomes" id="UP000054223">
    <property type="component" value="Unassembled WGS sequence"/>
</dbReference>
<dbReference type="RefSeq" id="WP_059066978.1">
    <property type="nucleotide sequence ID" value="NZ_LNAL01000002.1"/>
</dbReference>
<dbReference type="InterPro" id="IPR032710">
    <property type="entry name" value="NTF2-like_dom_sf"/>
</dbReference>
<accession>A0A9X0HQF2</accession>
<dbReference type="InterPro" id="IPR037401">
    <property type="entry name" value="SnoaL-like"/>
</dbReference>
<name>A0A9X0HQF2_SOLP1</name>
<organism evidence="2 3">
    <name type="scientific">Solirubrum puertoriconensis</name>
    <dbReference type="NCBI Taxonomy" id="1751427"/>
    <lineage>
        <taxon>Bacteria</taxon>
        <taxon>Pseudomonadati</taxon>
        <taxon>Bacteroidota</taxon>
        <taxon>Cytophagia</taxon>
        <taxon>Cytophagales</taxon>
    </lineage>
</organism>
<evidence type="ECO:0000313" key="2">
    <source>
        <dbReference type="EMBL" id="KUG09968.1"/>
    </source>
</evidence>
<dbReference type="OrthoDB" id="2599042at2"/>
<dbReference type="Pfam" id="PF13577">
    <property type="entry name" value="SnoaL_4"/>
    <property type="match status" value="1"/>
</dbReference>
<reference evidence="2 3" key="1">
    <citation type="submission" date="2015-11" db="EMBL/GenBank/DDBJ databases">
        <title>Solirubrum puertoriconensis gen. nov. an environmental bacteria isolated in Puerto Rico.</title>
        <authorList>
            <person name="Cuebas-Irizarry M.F."/>
            <person name="Montalvo-Rodriguez R."/>
        </authorList>
    </citation>
    <scope>NUCLEOTIDE SEQUENCE [LARGE SCALE GENOMIC DNA]</scope>
    <source>
        <strain evidence="2 3">MC1A</strain>
    </source>
</reference>
<sequence length="155" mass="17002">MSTAAVTTTTLDIFIGADEHDWNRVQAAFAPEVLLDYSSMSGGEPATLTPAQVVESWQGILPGFEHTHHQLGNFDVQLSADEATVFCYGTATHYLPQPIGGSVWTVVGTYHLHLVRLGDTWKADQMTFNFKYQDGNLELPKLAIERAKQAVPLLG</sequence>
<dbReference type="SUPFAM" id="SSF54427">
    <property type="entry name" value="NTF2-like"/>
    <property type="match status" value="1"/>
</dbReference>